<organism evidence="1 2">
    <name type="scientific">Prochlorothrix hollandica PCC 9006 = CALU 1027</name>
    <dbReference type="NCBI Taxonomy" id="317619"/>
    <lineage>
        <taxon>Bacteria</taxon>
        <taxon>Bacillati</taxon>
        <taxon>Cyanobacteriota</taxon>
        <taxon>Cyanophyceae</taxon>
        <taxon>Prochlorotrichales</taxon>
        <taxon>Prochlorotrichaceae</taxon>
        <taxon>Prochlorothrix</taxon>
    </lineage>
</organism>
<evidence type="ECO:0000313" key="1">
    <source>
        <dbReference type="EMBL" id="KKJ01531.1"/>
    </source>
</evidence>
<keyword evidence="2" id="KW-1185">Reference proteome</keyword>
<dbReference type="Proteomes" id="UP000034681">
    <property type="component" value="Unassembled WGS sequence"/>
</dbReference>
<dbReference type="RefSeq" id="WP_016924105.1">
    <property type="nucleotide sequence ID" value="NZ_KB235941.1"/>
</dbReference>
<dbReference type="Gene3D" id="3.90.1530.10">
    <property type="entry name" value="Conserved hypothetical protein from pyrococcus furiosus pfu- 392566-001, ParB domain"/>
    <property type="match status" value="1"/>
</dbReference>
<gene>
    <name evidence="1" type="ORF">PROH_04325</name>
</gene>
<protein>
    <submittedName>
        <fullName evidence="1">Uncharacterized protein</fullName>
    </submittedName>
</protein>
<dbReference type="InterPro" id="IPR036086">
    <property type="entry name" value="ParB/Sulfiredoxin_sf"/>
</dbReference>
<dbReference type="OrthoDB" id="427080at2"/>
<comment type="caution">
    <text evidence="1">The sequence shown here is derived from an EMBL/GenBank/DDBJ whole genome shotgun (WGS) entry which is preliminary data.</text>
</comment>
<evidence type="ECO:0000313" key="2">
    <source>
        <dbReference type="Proteomes" id="UP000034681"/>
    </source>
</evidence>
<reference evidence="1" key="1">
    <citation type="submission" date="2012-04" db="EMBL/GenBank/DDBJ databases">
        <authorList>
            <person name="Borisov I.G."/>
            <person name="Ivanikova N.V."/>
            <person name="Pinevich A.V."/>
        </authorList>
    </citation>
    <scope>NUCLEOTIDE SEQUENCE [LARGE SCALE GENOMIC DNA]</scope>
    <source>
        <strain evidence="1">CALU 1027</strain>
    </source>
</reference>
<dbReference type="AlphaFoldDB" id="A0A0M2PYM1"/>
<dbReference type="SUPFAM" id="SSF110849">
    <property type="entry name" value="ParB/Sulfiredoxin"/>
    <property type="match status" value="1"/>
</dbReference>
<name>A0A0M2PYM1_PROHO</name>
<sequence length="256" mass="28261">MPRFYLVDLESIECATPRSQFNVQRIDDLAHNLIETGSLLQPLVLEATGPESYRIISGEEGYYAGMRASEINAEIEMVDAFVIEADKVEAANAQIRLMSGSMTSAPTDSALTGSALTDSALTDSAPINSAPINNDVLQLLNARISNLETRHDQDIRDLKVSYQKDIDYLQNKVANIEGHMSSKLKPLDMFNQLSEVDLFKALKKAGIPGKTLENLTKNIINARKTSPFDSFTDVVSRTDKLGDKTMLKIIDTWSGF</sequence>
<proteinExistence type="predicted"/>
<dbReference type="EMBL" id="AJTX02000002">
    <property type="protein sequence ID" value="KKJ01531.1"/>
    <property type="molecule type" value="Genomic_DNA"/>
</dbReference>
<accession>A0A0M2PYM1</accession>
<dbReference type="STRING" id="317619.GCA_000332315_04148"/>